<reference evidence="1" key="1">
    <citation type="submission" date="2011-09" db="EMBL/GenBank/DDBJ databases">
        <title>The permanent draft genome of Mucilaginibacter paludis DSM 18603.</title>
        <authorList>
            <consortium name="US DOE Joint Genome Institute (JGI-PGF)"/>
            <person name="Lucas S."/>
            <person name="Han J."/>
            <person name="Lapidus A."/>
            <person name="Bruce D."/>
            <person name="Goodwin L."/>
            <person name="Pitluck S."/>
            <person name="Peters L."/>
            <person name="Kyrpides N."/>
            <person name="Mavromatis K."/>
            <person name="Ivanova N."/>
            <person name="Mikhailova N."/>
            <person name="Held B."/>
            <person name="Detter J.C."/>
            <person name="Tapia R."/>
            <person name="Han C."/>
            <person name="Land M."/>
            <person name="Hauser L."/>
            <person name="Markowitz V."/>
            <person name="Cheng J.-F."/>
            <person name="Hugenholtz P."/>
            <person name="Woyke T."/>
            <person name="Wu D."/>
            <person name="Tindall B."/>
            <person name="Brambilla E."/>
            <person name="Klenk H.-P."/>
            <person name="Eisen J.A."/>
        </authorList>
    </citation>
    <scope>NUCLEOTIDE SEQUENCE [LARGE SCALE GENOMIC DNA]</scope>
    <source>
        <strain evidence="1">DSM 18603</strain>
    </source>
</reference>
<evidence type="ECO:0000313" key="1">
    <source>
        <dbReference type="EMBL" id="EHQ25133.1"/>
    </source>
</evidence>
<gene>
    <name evidence="1" type="ORF">Mucpa_0958</name>
</gene>
<keyword evidence="2" id="KW-1185">Reference proteome</keyword>
<accession>H1YCW2</accession>
<dbReference type="HOGENOM" id="CLU_1666908_0_0_10"/>
<dbReference type="EMBL" id="CM001403">
    <property type="protein sequence ID" value="EHQ25133.1"/>
    <property type="molecule type" value="Genomic_DNA"/>
</dbReference>
<protein>
    <submittedName>
        <fullName evidence="1">Uncharacterized protein</fullName>
    </submittedName>
</protein>
<dbReference type="OrthoDB" id="978748at2"/>
<dbReference type="eggNOG" id="ENOG5031EUD">
    <property type="taxonomic scope" value="Bacteria"/>
</dbReference>
<proteinExistence type="predicted"/>
<name>H1YCW2_9SPHI</name>
<organism evidence="1 2">
    <name type="scientific">Mucilaginibacter paludis DSM 18603</name>
    <dbReference type="NCBI Taxonomy" id="714943"/>
    <lineage>
        <taxon>Bacteria</taxon>
        <taxon>Pseudomonadati</taxon>
        <taxon>Bacteroidota</taxon>
        <taxon>Sphingobacteriia</taxon>
        <taxon>Sphingobacteriales</taxon>
        <taxon>Sphingobacteriaceae</taxon>
        <taxon>Mucilaginibacter</taxon>
    </lineage>
</organism>
<dbReference type="RefSeq" id="WP_008504782.1">
    <property type="nucleotide sequence ID" value="NZ_CM001403.1"/>
</dbReference>
<sequence length="175" mass="20659">MGIKQYGLQEIKKELQQINGKQAVEICLRMARYKKENKELLAYLLFDADDELSFAENFKQDIGLQMSQVPSLSYQAAKVLRKILKQITKYAKFTGSKQVEVELLISFSRNYLEYVDRRTSYKPLRIILIKQLEKTKKAIAKLHEDLQFDYNLEFDNLLNDAIQHLPWLHKDELML</sequence>
<dbReference type="Proteomes" id="UP000002774">
    <property type="component" value="Chromosome"/>
</dbReference>
<evidence type="ECO:0000313" key="2">
    <source>
        <dbReference type="Proteomes" id="UP000002774"/>
    </source>
</evidence>
<dbReference type="AlphaFoldDB" id="H1YCW2"/>
<dbReference type="STRING" id="714943.Mucpa_0958"/>